<proteinExistence type="predicted"/>
<dbReference type="HOGENOM" id="CLU_3176885_0_0_11"/>
<comment type="caution">
    <text evidence="1">The sequence shown here is derived from an EMBL/GenBank/DDBJ whole genome shotgun (WGS) entry which is preliminary data.</text>
</comment>
<evidence type="ECO:0000313" key="1">
    <source>
        <dbReference type="EMBL" id="EEI17528.1"/>
    </source>
</evidence>
<accession>C0XQF3</accession>
<name>C0XQF3_CORLD</name>
<evidence type="ECO:0000313" key="2">
    <source>
        <dbReference type="Proteomes" id="UP000006196"/>
    </source>
</evidence>
<reference evidence="1" key="1">
    <citation type="submission" date="2009-01" db="EMBL/GenBank/DDBJ databases">
        <authorList>
            <person name="Qin X."/>
            <person name="Bachman B."/>
            <person name="Battles P."/>
            <person name="Bell A."/>
            <person name="Bess C."/>
            <person name="Bickham C."/>
            <person name="Chaboub L."/>
            <person name="Chen D."/>
            <person name="Coyle M."/>
            <person name="Deiros D.R."/>
            <person name="Dinh H."/>
            <person name="Forbes L."/>
            <person name="Fowler G."/>
            <person name="Francisco L."/>
            <person name="Fu Q."/>
            <person name="Gubbala S."/>
            <person name="Hale W."/>
            <person name="Han Y."/>
            <person name="Hemphill L."/>
            <person name="Highlander S.K."/>
            <person name="Hirani K."/>
            <person name="Hogues M."/>
            <person name="Jackson L."/>
            <person name="Jakkamsetti A."/>
            <person name="Javaid M."/>
            <person name="Jiang H."/>
            <person name="Korchina V."/>
            <person name="Kovar C."/>
            <person name="Lara F."/>
            <person name="Lee S."/>
            <person name="Mata R."/>
            <person name="Mathew T."/>
            <person name="Moen C."/>
            <person name="Morales K."/>
            <person name="Munidasa M."/>
            <person name="Nazareth L."/>
            <person name="Ngo R."/>
            <person name="Nguyen L."/>
            <person name="Okwuonu G."/>
            <person name="Ongeri F."/>
            <person name="Patil S."/>
            <person name="Petrosino J."/>
            <person name="Pham C."/>
            <person name="Pham P."/>
            <person name="Pu L.-L."/>
            <person name="Puazo M."/>
            <person name="Raj R."/>
            <person name="Reid J."/>
            <person name="Rouhana J."/>
            <person name="Saada N."/>
            <person name="Shang Y."/>
            <person name="Simmons D."/>
            <person name="Thornton R."/>
            <person name="Warren J."/>
            <person name="Weissenberger G."/>
            <person name="Zhang J."/>
            <person name="Zhang L."/>
            <person name="Zhou C."/>
            <person name="Zhu D."/>
            <person name="Muzny D."/>
            <person name="Worley K."/>
            <person name="Gibbs R."/>
        </authorList>
    </citation>
    <scope>NUCLEOTIDE SEQUENCE [LARGE SCALE GENOMIC DNA]</scope>
    <source>
        <strain evidence="1">DSM 44291</strain>
    </source>
</reference>
<dbReference type="EMBL" id="ACHJ01000045">
    <property type="protein sequence ID" value="EEI17528.1"/>
    <property type="molecule type" value="Genomic_DNA"/>
</dbReference>
<feature type="non-terminal residue" evidence="1">
    <location>
        <position position="47"/>
    </location>
</feature>
<protein>
    <submittedName>
        <fullName evidence="1">Uncharacterized protein</fullName>
    </submittedName>
</protein>
<dbReference type="Proteomes" id="UP000006196">
    <property type="component" value="Unassembled WGS sequence"/>
</dbReference>
<keyword evidence="2" id="KW-1185">Reference proteome</keyword>
<sequence length="47" mass="5325">MGELLLTEAHHLPCLIHTAWASGCWKIVWNIADNVGHWLLGTSPERF</sequence>
<gene>
    <name evidence="1" type="ORF">HMPREF0298_0673</name>
</gene>
<dbReference type="AlphaFoldDB" id="C0XQF3"/>
<organism evidence="1 2">
    <name type="scientific">Corynebacterium lipophiloflavum (strain ATCC 700352 / DSM 44291 / CCUG 37336 / JCM 10383 / DMMZ 1944)</name>
    <dbReference type="NCBI Taxonomy" id="525263"/>
    <lineage>
        <taxon>Bacteria</taxon>
        <taxon>Bacillati</taxon>
        <taxon>Actinomycetota</taxon>
        <taxon>Actinomycetes</taxon>
        <taxon>Mycobacteriales</taxon>
        <taxon>Corynebacteriaceae</taxon>
        <taxon>Corynebacterium</taxon>
    </lineage>
</organism>